<dbReference type="InterPro" id="IPR044286">
    <property type="entry name" value="SINL_plant"/>
</dbReference>
<protein>
    <recommendedName>
        <fullName evidence="6">SIAH-type domain-containing protein</fullName>
    </recommendedName>
</protein>
<dbReference type="EMBL" id="JAAWWB010000034">
    <property type="protein sequence ID" value="KAG6742250.1"/>
    <property type="molecule type" value="Genomic_DNA"/>
</dbReference>
<organism evidence="7 8">
    <name type="scientific">Populus tomentosa</name>
    <name type="common">Chinese white poplar</name>
    <dbReference type="NCBI Taxonomy" id="118781"/>
    <lineage>
        <taxon>Eukaryota</taxon>
        <taxon>Viridiplantae</taxon>
        <taxon>Streptophyta</taxon>
        <taxon>Embryophyta</taxon>
        <taxon>Tracheophyta</taxon>
        <taxon>Spermatophyta</taxon>
        <taxon>Magnoliopsida</taxon>
        <taxon>eudicotyledons</taxon>
        <taxon>Gunneridae</taxon>
        <taxon>Pentapetalae</taxon>
        <taxon>rosids</taxon>
        <taxon>fabids</taxon>
        <taxon>Malpighiales</taxon>
        <taxon>Salicaceae</taxon>
        <taxon>Saliceae</taxon>
        <taxon>Populus</taxon>
    </lineage>
</organism>
<dbReference type="PANTHER" id="PTHR46632">
    <property type="entry name" value="E3 UBIQUITIN-PROTEIN LIGASE SINA-LIKE 4"/>
    <property type="match status" value="1"/>
</dbReference>
<dbReference type="AlphaFoldDB" id="A0A8X8C5Y4"/>
<reference evidence="7" key="1">
    <citation type="journal article" date="2020" name="bioRxiv">
        <title>Hybrid origin of Populus tomentosa Carr. identified through genome sequencing and phylogenomic analysis.</title>
        <authorList>
            <person name="An X."/>
            <person name="Gao K."/>
            <person name="Chen Z."/>
            <person name="Li J."/>
            <person name="Yang X."/>
            <person name="Yang X."/>
            <person name="Zhou J."/>
            <person name="Guo T."/>
            <person name="Zhao T."/>
            <person name="Huang S."/>
            <person name="Miao D."/>
            <person name="Khan W.U."/>
            <person name="Rao P."/>
            <person name="Ye M."/>
            <person name="Lei B."/>
            <person name="Liao W."/>
            <person name="Wang J."/>
            <person name="Ji L."/>
            <person name="Li Y."/>
            <person name="Guo B."/>
            <person name="Mustafa N.S."/>
            <person name="Li S."/>
            <person name="Yun Q."/>
            <person name="Keller S.R."/>
            <person name="Mao J."/>
            <person name="Zhang R."/>
            <person name="Strauss S.H."/>
        </authorList>
    </citation>
    <scope>NUCLEOTIDE SEQUENCE</scope>
    <source>
        <strain evidence="7">GM15</strain>
        <tissue evidence="7">Leaf</tissue>
    </source>
</reference>
<evidence type="ECO:0000313" key="8">
    <source>
        <dbReference type="Proteomes" id="UP000886885"/>
    </source>
</evidence>
<feature type="domain" description="SIAH-type" evidence="6">
    <location>
        <begin position="268"/>
        <end position="326"/>
    </location>
</feature>
<keyword evidence="8" id="KW-1185">Reference proteome</keyword>
<dbReference type="InterPro" id="IPR013010">
    <property type="entry name" value="Znf_SIAH"/>
</dbReference>
<dbReference type="PANTHER" id="PTHR46632:SF16">
    <property type="entry name" value="E3 UBIQUITIN-PROTEIN LIGASE SINA-LIKE 10"/>
    <property type="match status" value="1"/>
</dbReference>
<proteinExistence type="predicted"/>
<dbReference type="PROSITE" id="PS51081">
    <property type="entry name" value="ZF_SIAH"/>
    <property type="match status" value="1"/>
</dbReference>
<feature type="compositionally biased region" description="Pro residues" evidence="5">
    <location>
        <begin position="84"/>
        <end position="108"/>
    </location>
</feature>
<evidence type="ECO:0000256" key="2">
    <source>
        <dbReference type="ARBA" id="ARBA00022771"/>
    </source>
</evidence>
<name>A0A8X8C5Y4_POPTO</name>
<keyword evidence="2 4" id="KW-0863">Zinc-finger</keyword>
<accession>A0A8X8C5Y4</accession>
<sequence>MVKFSLEDGEGSSFPRPKRQRPSSPSSPPPDFTMEEIVREDEESEEDEEEDDVDTSDGSEEEDDDDEEEEEEEEEEQVEEIVRPQPPQLQPPPPPPQQQQQQQPPPRPQENNQITVGLQLPRHRLFEPSVFLRHTLVGPSRNGAICATLSDPEVLDCPICCEPLTIPVFQLFCVKIRAMLLPFDIFRKLIRQTLDVYEEEVVISGKMLWFVVCDGPVGKVVNVMGIRECENGHTACSSCCRKLQHKCPSCAMPIGYNRCRAIEKVLESLKVPCSNMSYGCKESICYSKKYEHDKSCTHAPCTCPLPACDYQGSSKQLYLHCRSKHLCDLTSFQFNTSFPLFFMVDHKFRVLQEEKEGVLFILTNRSECLGNMITVSCMGPSSSKEGYFYEVTAKAEGSNVRFQSSTRNIQTRVDHPPSLGFLLVPNDFLGTHGGITLDVCIWRLGSYPSVSSTLGSSIQCK</sequence>
<evidence type="ECO:0000259" key="6">
    <source>
        <dbReference type="PROSITE" id="PS51081"/>
    </source>
</evidence>
<comment type="caution">
    <text evidence="7">The sequence shown here is derived from an EMBL/GenBank/DDBJ whole genome shotgun (WGS) entry which is preliminary data.</text>
</comment>
<evidence type="ECO:0000256" key="1">
    <source>
        <dbReference type="ARBA" id="ARBA00022723"/>
    </source>
</evidence>
<feature type="region of interest" description="Disordered" evidence="5">
    <location>
        <begin position="1"/>
        <end position="112"/>
    </location>
</feature>
<evidence type="ECO:0000256" key="5">
    <source>
        <dbReference type="SAM" id="MobiDB-lite"/>
    </source>
</evidence>
<keyword evidence="3" id="KW-0862">Zinc</keyword>
<dbReference type="GO" id="GO:0008270">
    <property type="term" value="F:zinc ion binding"/>
    <property type="evidence" value="ECO:0007669"/>
    <property type="project" value="UniProtKB-KW"/>
</dbReference>
<evidence type="ECO:0000313" key="7">
    <source>
        <dbReference type="EMBL" id="KAG6742250.1"/>
    </source>
</evidence>
<gene>
    <name evidence="7" type="ORF">POTOM_055540</name>
</gene>
<keyword evidence="1" id="KW-0479">Metal-binding</keyword>
<dbReference type="Proteomes" id="UP000886885">
    <property type="component" value="Chromosome 17D"/>
</dbReference>
<evidence type="ECO:0000256" key="4">
    <source>
        <dbReference type="PROSITE-ProRule" id="PRU00455"/>
    </source>
</evidence>
<dbReference type="Pfam" id="PF21361">
    <property type="entry name" value="Sina_ZnF"/>
    <property type="match status" value="1"/>
</dbReference>
<feature type="compositionally biased region" description="Acidic residues" evidence="5">
    <location>
        <begin position="38"/>
        <end position="79"/>
    </location>
</feature>
<dbReference type="OrthoDB" id="830976at2759"/>
<evidence type="ECO:0000256" key="3">
    <source>
        <dbReference type="ARBA" id="ARBA00022833"/>
    </source>
</evidence>